<dbReference type="AlphaFoldDB" id="T2DN28"/>
<dbReference type="SMART" id="SM00487">
    <property type="entry name" value="DEXDc"/>
    <property type="match status" value="1"/>
</dbReference>
<dbReference type="HOGENOM" id="CLU_029251_0_0_6"/>
<dbReference type="InterPro" id="IPR000330">
    <property type="entry name" value="SNF2_N"/>
</dbReference>
<dbReference type="RefSeq" id="WP_023559849.1">
    <property type="nucleotide sequence ID" value="NC_011138.3"/>
</dbReference>
<keyword evidence="1" id="KW-0067">ATP-binding</keyword>
<feature type="domain" description="Helicase C-terminal" evidence="3">
    <location>
        <begin position="310"/>
        <end position="456"/>
    </location>
</feature>
<keyword evidence="1" id="KW-0378">Hydrolase</keyword>
<dbReference type="Proteomes" id="UP000001870">
    <property type="component" value="Chromosome"/>
</dbReference>
<dbReference type="InterPro" id="IPR038718">
    <property type="entry name" value="SNF2-like_sf"/>
</dbReference>
<evidence type="ECO:0000313" key="4">
    <source>
        <dbReference type="EMBL" id="AGV54078.1"/>
    </source>
</evidence>
<dbReference type="GO" id="GO:0005524">
    <property type="term" value="F:ATP binding"/>
    <property type="evidence" value="ECO:0007669"/>
    <property type="project" value="InterPro"/>
</dbReference>
<dbReference type="PROSITE" id="PS51194">
    <property type="entry name" value="HELICASE_CTER"/>
    <property type="match status" value="1"/>
</dbReference>
<dbReference type="InterPro" id="IPR027417">
    <property type="entry name" value="P-loop_NTPase"/>
</dbReference>
<dbReference type="InterPro" id="IPR014001">
    <property type="entry name" value="Helicase_ATP-bd"/>
</dbReference>
<keyword evidence="5" id="KW-1185">Reference proteome</keyword>
<dbReference type="SUPFAM" id="SSF52540">
    <property type="entry name" value="P-loop containing nucleoside triphosphate hydrolases"/>
    <property type="match status" value="2"/>
</dbReference>
<dbReference type="Pfam" id="PF00271">
    <property type="entry name" value="Helicase_C"/>
    <property type="match status" value="1"/>
</dbReference>
<dbReference type="PANTHER" id="PTHR10799">
    <property type="entry name" value="SNF2/RAD54 HELICASE FAMILY"/>
    <property type="match status" value="1"/>
</dbReference>
<keyword evidence="1" id="KW-0547">Nucleotide-binding</keyword>
<dbReference type="Pfam" id="PF00176">
    <property type="entry name" value="SNF2-rel_dom"/>
    <property type="match status" value="1"/>
</dbReference>
<proteinExistence type="predicted"/>
<protein>
    <recommendedName>
        <fullName evidence="6">DEAD/DEAH box helicase</fullName>
    </recommendedName>
</protein>
<gene>
    <name evidence="4" type="ORF">MADE_000001022545</name>
</gene>
<keyword evidence="1" id="KW-0347">Helicase</keyword>
<name>T2DN28_ALTMD</name>
<reference evidence="4 5" key="1">
    <citation type="journal article" date="2008" name="ISME J.">
        <title>Comparative genomics of two ecotypes of the marine planktonic copiotroph Alteromonas macleodii suggests alternative lifestyles associated with different kinds of particulate organic matter.</title>
        <authorList>
            <person name="Ivars-Martinez E."/>
            <person name="Martin-Cuadrado A.B."/>
            <person name="D'Auria G."/>
            <person name="Mira A."/>
            <person name="Ferriera S."/>
            <person name="Johnson J."/>
            <person name="Friedman R."/>
            <person name="Rodriguez-Valera F."/>
        </authorList>
    </citation>
    <scope>NUCLEOTIDE SEQUENCE [LARGE SCALE GENOMIC DNA]</scope>
    <source>
        <strain evidence="5">DSM 17117 / CIP 110805 / LMG 28347 / Deep ecotype</strain>
    </source>
</reference>
<evidence type="ECO:0008006" key="6">
    <source>
        <dbReference type="Google" id="ProtNLM"/>
    </source>
</evidence>
<dbReference type="PROSITE" id="PS51192">
    <property type="entry name" value="HELICASE_ATP_BIND_1"/>
    <property type="match status" value="1"/>
</dbReference>
<evidence type="ECO:0000259" key="2">
    <source>
        <dbReference type="PROSITE" id="PS51192"/>
    </source>
</evidence>
<dbReference type="Gene3D" id="3.40.50.10810">
    <property type="entry name" value="Tandem AAA-ATPase domain"/>
    <property type="match status" value="1"/>
</dbReference>
<sequence length="462" mass="52729">MLAPLFNNPPMFKHQQAFHDFWLDNPRVLNFSDAGSGKTRATLETINTRKTQGLAQRTLVLGPLSILQPAWGNDIDKWTPNLTYSVAYAKNRAQAFAEDTDIVITNHDAVKWLEQNPQVLVGFNTLVVDESTAFKNYKTAKRTKSIMKLAQAFRYRVILTGTPNPKSVVDLWSQVHIVDDGERLGKNFYHFQNQVQTPYQVTPTVRQWRDKPNAEEVVTAMLSDITFRVKLEDCIDMPENIVTDMSIDIPKKLRKQYEQFLEDSILELESGRVDAINAGVRFRKLQQMLTGCVYDSAGNVHKVHNERYELVRDLIMERNQCLVAFNFKHERTAMVELCKKEGIVYAVIDGETKDTQRSEIVDQFQAGNIKVIFAHPQSAGHGLTLTAATTTIWASPTYNAEHYEQFNRRFYRAGQTKRTETIRIAAADTIETSVYEKLEGKRVKLHNTLDLLKELAESRAAA</sequence>
<dbReference type="InterPro" id="IPR001650">
    <property type="entry name" value="Helicase_C-like"/>
</dbReference>
<evidence type="ECO:0000313" key="5">
    <source>
        <dbReference type="Proteomes" id="UP000001870"/>
    </source>
</evidence>
<evidence type="ECO:0000259" key="3">
    <source>
        <dbReference type="PROSITE" id="PS51194"/>
    </source>
</evidence>
<evidence type="ECO:0000256" key="1">
    <source>
        <dbReference type="ARBA" id="ARBA00022806"/>
    </source>
</evidence>
<organism evidence="4 5">
    <name type="scientific">Alteromonas mediterranea (strain DSM 17117 / CIP 110805 / LMG 28347 / Deep ecotype)</name>
    <dbReference type="NCBI Taxonomy" id="1774373"/>
    <lineage>
        <taxon>Bacteria</taxon>
        <taxon>Pseudomonadati</taxon>
        <taxon>Pseudomonadota</taxon>
        <taxon>Gammaproteobacteria</taxon>
        <taxon>Alteromonadales</taxon>
        <taxon>Alteromonadaceae</taxon>
        <taxon>Alteromonas/Salinimonas group</taxon>
        <taxon>Alteromonas</taxon>
    </lineage>
</organism>
<dbReference type="KEGG" id="amc:MADE_000001022545"/>
<accession>T2DN28</accession>
<feature type="domain" description="Helicase ATP-binding" evidence="2">
    <location>
        <begin position="19"/>
        <end position="181"/>
    </location>
</feature>
<dbReference type="Gene3D" id="3.40.50.300">
    <property type="entry name" value="P-loop containing nucleotide triphosphate hydrolases"/>
    <property type="match status" value="1"/>
</dbReference>
<reference evidence="4 5" key="2">
    <citation type="journal article" date="2015" name="Antonie Van Leeuwenhoek">
        <title>Ecophysiological diversity of a novel member of the genus Alteromonas, and description of Alteromonas mediterranea sp. nov.</title>
        <authorList>
            <person name="Ivanova E.P."/>
            <person name="Lopez-Perez M."/>
            <person name="Zabalos M."/>
            <person name="Nguyen S.H."/>
            <person name="Webb H.K."/>
            <person name="Ryan J."/>
            <person name="Lagutin K."/>
            <person name="Vyssotski M."/>
            <person name="Crawford R.J."/>
            <person name="Rodriguez-Valera F."/>
        </authorList>
    </citation>
    <scope>NUCLEOTIDE SEQUENCE [LARGE SCALE GENOMIC DNA]</scope>
    <source>
        <strain evidence="5">DSM 17117 / CIP 110805 / LMG 28347 / Deep ecotype</strain>
    </source>
</reference>
<dbReference type="EMBL" id="CP001103">
    <property type="protein sequence ID" value="AGV54078.1"/>
    <property type="molecule type" value="Genomic_DNA"/>
</dbReference>